<organism evidence="1">
    <name type="scientific">uncultured Caudovirales phage</name>
    <dbReference type="NCBI Taxonomy" id="2100421"/>
    <lineage>
        <taxon>Viruses</taxon>
        <taxon>Duplodnaviria</taxon>
        <taxon>Heunggongvirae</taxon>
        <taxon>Uroviricota</taxon>
        <taxon>Caudoviricetes</taxon>
        <taxon>Peduoviridae</taxon>
        <taxon>Maltschvirus</taxon>
        <taxon>Maltschvirus maltsch</taxon>
    </lineage>
</organism>
<gene>
    <name evidence="1" type="ORF">UFOVP447_18</name>
</gene>
<proteinExistence type="predicted"/>
<accession>A0A6J5M7D5</accession>
<evidence type="ECO:0000313" key="1">
    <source>
        <dbReference type="EMBL" id="CAB4142594.1"/>
    </source>
</evidence>
<dbReference type="EMBL" id="LR796423">
    <property type="protein sequence ID" value="CAB4142594.1"/>
    <property type="molecule type" value="Genomic_DNA"/>
</dbReference>
<protein>
    <submittedName>
        <fullName evidence="1">Uncharacterized protein</fullName>
    </submittedName>
</protein>
<name>A0A6J5M7D5_9CAUD</name>
<reference evidence="1" key="1">
    <citation type="submission" date="2020-04" db="EMBL/GenBank/DDBJ databases">
        <authorList>
            <person name="Chiriac C."/>
            <person name="Salcher M."/>
            <person name="Ghai R."/>
            <person name="Kavagutti S V."/>
        </authorList>
    </citation>
    <scope>NUCLEOTIDE SEQUENCE</scope>
</reference>
<sequence>MRVAHEAPLCIFDAVQELTDYDYALVHLFEENLEYYTKFKQAVDKGRHVILDNSVFELEEAFDSDRFLYWINKLQPAEYIIPDVLEDSYSTVQRLGEWKALYESRVTSNSKTIGVVQGFDFDDLVWCYRHVAPMVDKVAISFDYSFMCPEKNYTPQTRCEVFMRGRQRVIKDLLKANVIDQSKPHHLLGCFLPQEFIAYKEYSWIDTIDTSNPVVHGINGIPYEAYGLRDKVKTKLIDYMDEELTPEQIHTIMSNIRKFREFV</sequence>